<proteinExistence type="predicted"/>
<gene>
    <name evidence="2" type="ORF">NESM_000670300</name>
</gene>
<name>A0AAW0ET67_9TRYP</name>
<keyword evidence="3" id="KW-1185">Reference proteome</keyword>
<dbReference type="AlphaFoldDB" id="A0AAW0ET67"/>
<sequence>MGNSESTRRSSARRRSSAEIRGVAASAQTRRMGSSLKGAGAAPHPSRVVVPSSLSAKDIAARADAAGSGAAFVAAAASPLDGAVQTSDTRVSARLTEMAVDSMCTSPLVGPRNNTGCFEEVSEAPQAASPSPLGGDPQHKRGSSLPRQSSSEPADLAREASLQARHTYSVARVRDWLVSVDTVAGTA</sequence>
<feature type="region of interest" description="Disordered" evidence="1">
    <location>
        <begin position="115"/>
        <end position="160"/>
    </location>
</feature>
<evidence type="ECO:0000256" key="1">
    <source>
        <dbReference type="SAM" id="MobiDB-lite"/>
    </source>
</evidence>
<dbReference type="EMBL" id="JAECZO010000099">
    <property type="protein sequence ID" value="KAK7197243.1"/>
    <property type="molecule type" value="Genomic_DNA"/>
</dbReference>
<reference evidence="2 3" key="1">
    <citation type="journal article" date="2021" name="MBio">
        <title>A New Model Trypanosomatid, Novymonas esmeraldas: Genomic Perception of Its 'Candidatus Pandoraea novymonadis' Endosymbiont.</title>
        <authorList>
            <person name="Zakharova A."/>
            <person name="Saura A."/>
            <person name="Butenko A."/>
            <person name="Podesvova L."/>
            <person name="Warmusova S."/>
            <person name="Kostygov A.Y."/>
            <person name="Nenarokova A."/>
            <person name="Lukes J."/>
            <person name="Opperdoes F.R."/>
            <person name="Yurchenko V."/>
        </authorList>
    </citation>
    <scope>NUCLEOTIDE SEQUENCE [LARGE SCALE GENOMIC DNA]</scope>
    <source>
        <strain evidence="2 3">E262AT.01</strain>
    </source>
</reference>
<feature type="region of interest" description="Disordered" evidence="1">
    <location>
        <begin position="1"/>
        <end position="47"/>
    </location>
</feature>
<dbReference type="Proteomes" id="UP001430356">
    <property type="component" value="Unassembled WGS sequence"/>
</dbReference>
<evidence type="ECO:0000313" key="3">
    <source>
        <dbReference type="Proteomes" id="UP001430356"/>
    </source>
</evidence>
<evidence type="ECO:0000313" key="2">
    <source>
        <dbReference type="EMBL" id="KAK7197243.1"/>
    </source>
</evidence>
<protein>
    <submittedName>
        <fullName evidence="2">Uncharacterized protein</fullName>
    </submittedName>
</protein>
<organism evidence="2 3">
    <name type="scientific">Novymonas esmeraldas</name>
    <dbReference type="NCBI Taxonomy" id="1808958"/>
    <lineage>
        <taxon>Eukaryota</taxon>
        <taxon>Discoba</taxon>
        <taxon>Euglenozoa</taxon>
        <taxon>Kinetoplastea</taxon>
        <taxon>Metakinetoplastina</taxon>
        <taxon>Trypanosomatida</taxon>
        <taxon>Trypanosomatidae</taxon>
        <taxon>Novymonas</taxon>
    </lineage>
</organism>
<accession>A0AAW0ET67</accession>
<comment type="caution">
    <text evidence="2">The sequence shown here is derived from an EMBL/GenBank/DDBJ whole genome shotgun (WGS) entry which is preliminary data.</text>
</comment>